<accession>A0A0U3PZK7</accession>
<reference evidence="1 2" key="1">
    <citation type="submission" date="2015-12" db="EMBL/GenBank/DDBJ databases">
        <authorList>
            <person name="Shamseldin A."/>
            <person name="Moawad H."/>
            <person name="Abd El-Rahim W.M."/>
            <person name="Sadowsky M.J."/>
        </authorList>
    </citation>
    <scope>NUCLEOTIDE SEQUENCE [LARGE SCALE GENOMIC DNA]</scope>
    <source>
        <strain evidence="1 2">Ar51</strain>
    </source>
</reference>
<dbReference type="GO" id="GO:0006313">
    <property type="term" value="P:DNA transposition"/>
    <property type="evidence" value="ECO:0007669"/>
    <property type="project" value="InterPro"/>
</dbReference>
<dbReference type="EMBL" id="CP013747">
    <property type="protein sequence ID" value="ALV39790.1"/>
    <property type="molecule type" value="Genomic_DNA"/>
</dbReference>
<organism evidence="1">
    <name type="scientific">Pseudarthrobacter sulfonivorans</name>
    <dbReference type="NCBI Taxonomy" id="121292"/>
    <lineage>
        <taxon>Bacteria</taxon>
        <taxon>Bacillati</taxon>
        <taxon>Actinomycetota</taxon>
        <taxon>Actinomycetes</taxon>
        <taxon>Micrococcales</taxon>
        <taxon>Micrococcaceae</taxon>
        <taxon>Pseudarthrobacter</taxon>
    </lineage>
</organism>
<sequence>MTTRRKKYDAAFREESVRLVLSSDRPVKEIIEEIGVKESTLGNWTPRYRDKEQVAAVPAEDRGPVPWDECQAALAENARLKADHCAAALTVSHWNTCALDHIAIVGLRRRGGHHMGRSWQ</sequence>
<dbReference type="Gene3D" id="1.10.10.60">
    <property type="entry name" value="Homeodomain-like"/>
    <property type="match status" value="1"/>
</dbReference>
<evidence type="ECO:0008006" key="3">
    <source>
        <dbReference type="Google" id="ProtNLM"/>
    </source>
</evidence>
<protein>
    <recommendedName>
        <fullName evidence="3">Transposase</fullName>
    </recommendedName>
</protein>
<dbReference type="Proteomes" id="UP000065151">
    <property type="component" value="Chromosome"/>
</dbReference>
<dbReference type="InterPro" id="IPR009057">
    <property type="entry name" value="Homeodomain-like_sf"/>
</dbReference>
<dbReference type="Pfam" id="PF01527">
    <property type="entry name" value="HTH_Tnp_1"/>
    <property type="match status" value="1"/>
</dbReference>
<name>A0A0U3PZK7_9MICC</name>
<evidence type="ECO:0000313" key="1">
    <source>
        <dbReference type="EMBL" id="ALV39790.1"/>
    </source>
</evidence>
<dbReference type="AlphaFoldDB" id="A0A0U3PZK7"/>
<dbReference type="GO" id="GO:0004803">
    <property type="term" value="F:transposase activity"/>
    <property type="evidence" value="ECO:0007669"/>
    <property type="project" value="InterPro"/>
</dbReference>
<dbReference type="GO" id="GO:0003677">
    <property type="term" value="F:DNA binding"/>
    <property type="evidence" value="ECO:0007669"/>
    <property type="project" value="InterPro"/>
</dbReference>
<dbReference type="InterPro" id="IPR002514">
    <property type="entry name" value="Transposase_8"/>
</dbReference>
<gene>
    <name evidence="1" type="ORF">AU252_00270</name>
</gene>
<dbReference type="KEGG" id="psul:AU252_00270"/>
<evidence type="ECO:0000313" key="2">
    <source>
        <dbReference type="Proteomes" id="UP000065151"/>
    </source>
</evidence>
<proteinExistence type="predicted"/>
<dbReference type="SUPFAM" id="SSF46689">
    <property type="entry name" value="Homeodomain-like"/>
    <property type="match status" value="1"/>
</dbReference>